<evidence type="ECO:0000313" key="3">
    <source>
        <dbReference type="Proteomes" id="UP000178526"/>
    </source>
</evidence>
<dbReference type="EMBL" id="MGDB01000113">
    <property type="protein sequence ID" value="OGL39768.1"/>
    <property type="molecule type" value="Genomic_DNA"/>
</dbReference>
<dbReference type="Gene3D" id="3.40.630.30">
    <property type="match status" value="1"/>
</dbReference>
<evidence type="ECO:0000313" key="2">
    <source>
        <dbReference type="EMBL" id="OGL39768.1"/>
    </source>
</evidence>
<feature type="domain" description="N-acetyltransferase" evidence="1">
    <location>
        <begin position="2"/>
        <end position="137"/>
    </location>
</feature>
<dbReference type="InterPro" id="IPR016181">
    <property type="entry name" value="Acyl_CoA_acyltransferase"/>
</dbReference>
<dbReference type="GO" id="GO:0016747">
    <property type="term" value="F:acyltransferase activity, transferring groups other than amino-acyl groups"/>
    <property type="evidence" value="ECO:0007669"/>
    <property type="project" value="InterPro"/>
</dbReference>
<proteinExistence type="predicted"/>
<dbReference type="InterPro" id="IPR000182">
    <property type="entry name" value="GNAT_dom"/>
</dbReference>
<dbReference type="AlphaFoldDB" id="A0A1F7REZ1"/>
<dbReference type="PROSITE" id="PS51186">
    <property type="entry name" value="GNAT"/>
    <property type="match status" value="1"/>
</dbReference>
<dbReference type="Pfam" id="PF13508">
    <property type="entry name" value="Acetyltransf_7"/>
    <property type="match status" value="1"/>
</dbReference>
<dbReference type="CDD" id="cd04301">
    <property type="entry name" value="NAT_SF"/>
    <property type="match status" value="1"/>
</dbReference>
<protein>
    <recommendedName>
        <fullName evidence="1">N-acetyltransferase domain-containing protein</fullName>
    </recommendedName>
</protein>
<accession>A0A1F7REZ1</accession>
<reference evidence="2 3" key="1">
    <citation type="journal article" date="2016" name="Nat. Commun.">
        <title>Thousands of microbial genomes shed light on interconnected biogeochemical processes in an aquifer system.</title>
        <authorList>
            <person name="Anantharaman K."/>
            <person name="Brown C.T."/>
            <person name="Hug L.A."/>
            <person name="Sharon I."/>
            <person name="Castelle C.J."/>
            <person name="Probst A.J."/>
            <person name="Thomas B.C."/>
            <person name="Singh A."/>
            <person name="Wilkins M.J."/>
            <person name="Karaoz U."/>
            <person name="Brodie E.L."/>
            <person name="Williams K.H."/>
            <person name="Hubbard S.S."/>
            <person name="Banfield J.F."/>
        </authorList>
    </citation>
    <scope>NUCLEOTIDE SEQUENCE [LARGE SCALE GENOMIC DNA]</scope>
</reference>
<gene>
    <name evidence="2" type="ORF">A2042_05860</name>
</gene>
<dbReference type="InterPro" id="IPR053144">
    <property type="entry name" value="Acetyltransferase_Butenolide"/>
</dbReference>
<evidence type="ECO:0000259" key="1">
    <source>
        <dbReference type="PROSITE" id="PS51186"/>
    </source>
</evidence>
<dbReference type="Proteomes" id="UP000178526">
    <property type="component" value="Unassembled WGS sequence"/>
</dbReference>
<sequence>MDEYVLMERSPTVEEYRNLRHAVEWGNVDIDATEIGLHNSLFAVCAVKDGQVIGCGRVIGDRGIYFYIQDIIVLPEFQGEGIGRAIMAAVMDYLETNASPNAFIGLMAAKGVSKFYERYGFRERDADSPGMFRVWGK</sequence>
<comment type="caution">
    <text evidence="2">The sequence shown here is derived from an EMBL/GenBank/DDBJ whole genome shotgun (WGS) entry which is preliminary data.</text>
</comment>
<name>A0A1F7REZ1_9BACT</name>
<dbReference type="SUPFAM" id="SSF55729">
    <property type="entry name" value="Acyl-CoA N-acyltransferases (Nat)"/>
    <property type="match status" value="1"/>
</dbReference>
<dbReference type="PANTHER" id="PTHR43233">
    <property type="entry name" value="FAMILY N-ACETYLTRANSFERASE, PUTATIVE (AFU_ORTHOLOGUE AFUA_6G03350)-RELATED"/>
    <property type="match status" value="1"/>
</dbReference>
<dbReference type="PANTHER" id="PTHR43233:SF1">
    <property type="entry name" value="FAMILY N-ACETYLTRANSFERASE, PUTATIVE (AFU_ORTHOLOGUE AFUA_6G03350)-RELATED"/>
    <property type="match status" value="1"/>
</dbReference>
<organism evidence="2 3">
    <name type="scientific">Candidatus Schekmanbacteria bacterium GWA2_38_11</name>
    <dbReference type="NCBI Taxonomy" id="1817876"/>
    <lineage>
        <taxon>Bacteria</taxon>
        <taxon>Candidatus Schekmaniibacteriota</taxon>
    </lineage>
</organism>